<name>A0ABW1ULE1_9LACO</name>
<dbReference type="CDD" id="cd06553">
    <property type="entry name" value="ASCH_Ef3133_like"/>
    <property type="match status" value="1"/>
</dbReference>
<dbReference type="PANTHER" id="PTHR39203">
    <property type="entry name" value="CYTOPLASMIC PROTEIN-RELATED"/>
    <property type="match status" value="1"/>
</dbReference>
<dbReference type="PIRSF" id="PIRSF021320">
    <property type="entry name" value="DUF984"/>
    <property type="match status" value="1"/>
</dbReference>
<proteinExistence type="predicted"/>
<keyword evidence="3" id="KW-1185">Reference proteome</keyword>
<accession>A0ABW1ULE1</accession>
<dbReference type="InterPro" id="IPR007374">
    <property type="entry name" value="ASCH_domain"/>
</dbReference>
<dbReference type="InterPro" id="IPR015947">
    <property type="entry name" value="PUA-like_sf"/>
</dbReference>
<dbReference type="RefSeq" id="WP_125598711.1">
    <property type="nucleotide sequence ID" value="NZ_JBHSSM010000004.1"/>
</dbReference>
<evidence type="ECO:0000259" key="1">
    <source>
        <dbReference type="SMART" id="SM01022"/>
    </source>
</evidence>
<dbReference type="EMBL" id="JBHSSM010000004">
    <property type="protein sequence ID" value="MFC6314016.1"/>
    <property type="molecule type" value="Genomic_DNA"/>
</dbReference>
<organism evidence="2 3">
    <name type="scientific">Lapidilactobacillus achengensis</name>
    <dbReference type="NCBI Taxonomy" id="2486000"/>
    <lineage>
        <taxon>Bacteria</taxon>
        <taxon>Bacillati</taxon>
        <taxon>Bacillota</taxon>
        <taxon>Bacilli</taxon>
        <taxon>Lactobacillales</taxon>
        <taxon>Lactobacillaceae</taxon>
        <taxon>Lapidilactobacillus</taxon>
    </lineage>
</organism>
<dbReference type="PANTHER" id="PTHR39203:SF1">
    <property type="entry name" value="CYTOPLASMIC PROTEIN"/>
    <property type="match status" value="1"/>
</dbReference>
<dbReference type="SUPFAM" id="SSF88697">
    <property type="entry name" value="PUA domain-like"/>
    <property type="match status" value="1"/>
</dbReference>
<dbReference type="Pfam" id="PF04266">
    <property type="entry name" value="ASCH"/>
    <property type="match status" value="1"/>
</dbReference>
<evidence type="ECO:0000313" key="2">
    <source>
        <dbReference type="EMBL" id="MFC6314016.1"/>
    </source>
</evidence>
<reference evidence="3" key="1">
    <citation type="journal article" date="2019" name="Int. J. Syst. Evol. Microbiol.">
        <title>The Global Catalogue of Microorganisms (GCM) 10K type strain sequencing project: providing services to taxonomists for standard genome sequencing and annotation.</title>
        <authorList>
            <consortium name="The Broad Institute Genomics Platform"/>
            <consortium name="The Broad Institute Genome Sequencing Center for Infectious Disease"/>
            <person name="Wu L."/>
            <person name="Ma J."/>
        </authorList>
    </citation>
    <scope>NUCLEOTIDE SEQUENCE [LARGE SCALE GENOMIC DNA]</scope>
    <source>
        <strain evidence="3">CCM 8897</strain>
    </source>
</reference>
<feature type="domain" description="ASCH" evidence="1">
    <location>
        <begin position="30"/>
        <end position="153"/>
    </location>
</feature>
<gene>
    <name evidence="2" type="ORF">ACFQHW_00330</name>
</gene>
<dbReference type="Gene3D" id="3.10.400.10">
    <property type="entry name" value="Sulfate adenylyltransferase"/>
    <property type="match status" value="1"/>
</dbReference>
<dbReference type="InterPro" id="IPR009326">
    <property type="entry name" value="DUF984"/>
</dbReference>
<protein>
    <submittedName>
        <fullName evidence="2">ASCH domain-containing protein</fullName>
    </submittedName>
</protein>
<dbReference type="Proteomes" id="UP001596310">
    <property type="component" value="Unassembled WGS sequence"/>
</dbReference>
<dbReference type="SMART" id="SM01022">
    <property type="entry name" value="ASCH"/>
    <property type="match status" value="1"/>
</dbReference>
<evidence type="ECO:0000313" key="3">
    <source>
        <dbReference type="Proteomes" id="UP001596310"/>
    </source>
</evidence>
<comment type="caution">
    <text evidence="2">The sequence shown here is derived from an EMBL/GenBank/DDBJ whole genome shotgun (WGS) entry which is preliminary data.</text>
</comment>
<sequence>MTKNTAADYWNEFRQADSRVKTDYQAHQAWSFGNSRAMADELLALVLAGTKQATASLYQLYRWTNEPLPQVGDFSVILDGAQVPSCIIETTAVEVVPFASVTAEHARLEGEGDLSLTYWREVHWQFFSHQAAAAHHHFNEDDLVVCERFKVVYR</sequence>